<proteinExistence type="predicted"/>
<keyword evidence="1" id="KW-0812">Transmembrane</keyword>
<feature type="transmembrane region" description="Helical" evidence="1">
    <location>
        <begin position="59"/>
        <end position="79"/>
    </location>
</feature>
<evidence type="ECO:0000313" key="3">
    <source>
        <dbReference type="Proteomes" id="UP000319342"/>
    </source>
</evidence>
<name>A0A518D560_9BACT</name>
<gene>
    <name evidence="2" type="ORF">Pla163_37660</name>
</gene>
<accession>A0A518D560</accession>
<keyword evidence="1" id="KW-1133">Transmembrane helix</keyword>
<dbReference type="Proteomes" id="UP000319342">
    <property type="component" value="Chromosome"/>
</dbReference>
<dbReference type="EMBL" id="CP036290">
    <property type="protein sequence ID" value="QDU86615.1"/>
    <property type="molecule type" value="Genomic_DNA"/>
</dbReference>
<keyword evidence="3" id="KW-1185">Reference proteome</keyword>
<protein>
    <submittedName>
        <fullName evidence="2">Uncharacterized protein</fullName>
    </submittedName>
</protein>
<reference evidence="2 3" key="1">
    <citation type="submission" date="2019-02" db="EMBL/GenBank/DDBJ databases">
        <title>Deep-cultivation of Planctomycetes and their phenomic and genomic characterization uncovers novel biology.</title>
        <authorList>
            <person name="Wiegand S."/>
            <person name="Jogler M."/>
            <person name="Boedeker C."/>
            <person name="Pinto D."/>
            <person name="Vollmers J."/>
            <person name="Rivas-Marin E."/>
            <person name="Kohn T."/>
            <person name="Peeters S.H."/>
            <person name="Heuer A."/>
            <person name="Rast P."/>
            <person name="Oberbeckmann S."/>
            <person name="Bunk B."/>
            <person name="Jeske O."/>
            <person name="Meyerdierks A."/>
            <person name="Storesund J.E."/>
            <person name="Kallscheuer N."/>
            <person name="Luecker S."/>
            <person name="Lage O.M."/>
            <person name="Pohl T."/>
            <person name="Merkel B.J."/>
            <person name="Hornburger P."/>
            <person name="Mueller R.-W."/>
            <person name="Bruemmer F."/>
            <person name="Labrenz M."/>
            <person name="Spormann A.M."/>
            <person name="Op den Camp H."/>
            <person name="Overmann J."/>
            <person name="Amann R."/>
            <person name="Jetten M.S.M."/>
            <person name="Mascher T."/>
            <person name="Medema M.H."/>
            <person name="Devos D.P."/>
            <person name="Kaster A.-K."/>
            <person name="Ovreas L."/>
            <person name="Rohde M."/>
            <person name="Galperin M.Y."/>
            <person name="Jogler C."/>
        </authorList>
    </citation>
    <scope>NUCLEOTIDE SEQUENCE [LARGE SCALE GENOMIC DNA]</scope>
    <source>
        <strain evidence="2 3">Pla163</strain>
    </source>
</reference>
<dbReference type="AlphaFoldDB" id="A0A518D560"/>
<sequence>MTDAGALAQRDGVESTSMDDLTWLACVSGILMCFSWLARSSGFTSTRAAMESWRATATLLVGTCLAGLTLVQAGALITGQFPSDTALRSAFHLPALALAVHRWLPIAIPRTYPALGLVWLAPAALPADSSGAADIVASLIDPRSSSLEGWWIVGGLLLLGLPPRRHGR</sequence>
<feature type="transmembrane region" description="Helical" evidence="1">
    <location>
        <begin position="21"/>
        <end position="38"/>
    </location>
</feature>
<evidence type="ECO:0000313" key="2">
    <source>
        <dbReference type="EMBL" id="QDU86615.1"/>
    </source>
</evidence>
<organism evidence="2 3">
    <name type="scientific">Rohdeia mirabilis</name>
    <dbReference type="NCBI Taxonomy" id="2528008"/>
    <lineage>
        <taxon>Bacteria</taxon>
        <taxon>Pseudomonadati</taxon>
        <taxon>Planctomycetota</taxon>
        <taxon>Planctomycetia</taxon>
        <taxon>Planctomycetia incertae sedis</taxon>
        <taxon>Rohdeia</taxon>
    </lineage>
</organism>
<evidence type="ECO:0000256" key="1">
    <source>
        <dbReference type="SAM" id="Phobius"/>
    </source>
</evidence>
<keyword evidence="1" id="KW-0472">Membrane</keyword>